<keyword evidence="1" id="KW-0805">Transcription regulation</keyword>
<dbReference type="InterPro" id="IPR036390">
    <property type="entry name" value="WH_DNA-bd_sf"/>
</dbReference>
<dbReference type="InterPro" id="IPR029016">
    <property type="entry name" value="GAF-like_dom_sf"/>
</dbReference>
<evidence type="ECO:0000259" key="4">
    <source>
        <dbReference type="PROSITE" id="PS51077"/>
    </source>
</evidence>
<dbReference type="Proteomes" id="UP000076927">
    <property type="component" value="Chromosome"/>
</dbReference>
<dbReference type="PANTHER" id="PTHR30136:SF24">
    <property type="entry name" value="HTH-TYPE TRANSCRIPTIONAL REPRESSOR ALLR"/>
    <property type="match status" value="1"/>
</dbReference>
<dbReference type="SUPFAM" id="SSF55781">
    <property type="entry name" value="GAF domain-like"/>
    <property type="match status" value="1"/>
</dbReference>
<feature type="domain" description="IclR-ED" evidence="5">
    <location>
        <begin position="77"/>
        <end position="260"/>
    </location>
</feature>
<evidence type="ECO:0000256" key="2">
    <source>
        <dbReference type="ARBA" id="ARBA00023125"/>
    </source>
</evidence>
<dbReference type="STRING" id="1178515.SY83_05345"/>
<evidence type="ECO:0000313" key="7">
    <source>
        <dbReference type="Proteomes" id="UP000076927"/>
    </source>
</evidence>
<evidence type="ECO:0000259" key="5">
    <source>
        <dbReference type="PROSITE" id="PS51078"/>
    </source>
</evidence>
<gene>
    <name evidence="6" type="ORF">SY83_05345</name>
</gene>
<sequence>MDKTSTDKASTKYNVPALNKALLIIETLAEQADPMGVSDLCKLLEIPKTSAFFILNTLESQSYIRKTEDGKYALGTKFLTISASILNKMDIRELARPFMRELRDSSHYTVHLAVLDHGEALYIEKQENEGFVKFSTYIGQRQLLHISGVGKALAAYLPLPLLDSILDEKGLPRRTDHTITNPDEFKKALVTIRSQGYAIEDEEGELGVRCLAAPIFDAQQQLRAAISITALRNDLGVQQIPMIGELVRKTALQISQALGYTDTEFPINIPE</sequence>
<dbReference type="SMART" id="SM00346">
    <property type="entry name" value="HTH_ICLR"/>
    <property type="match status" value="1"/>
</dbReference>
<dbReference type="RefSeq" id="WP_068604943.1">
    <property type="nucleotide sequence ID" value="NZ_CP011388.1"/>
</dbReference>
<dbReference type="Pfam" id="PF01614">
    <property type="entry name" value="IclR_C"/>
    <property type="match status" value="1"/>
</dbReference>
<dbReference type="InterPro" id="IPR036388">
    <property type="entry name" value="WH-like_DNA-bd_sf"/>
</dbReference>
<dbReference type="PROSITE" id="PS51077">
    <property type="entry name" value="HTH_ICLR"/>
    <property type="match status" value="1"/>
</dbReference>
<proteinExistence type="predicted"/>
<reference evidence="6 7" key="1">
    <citation type="submission" date="2015-01" db="EMBL/GenBank/DDBJ databases">
        <title>Paenibacillus swuensis/DY6/whole genome sequencing.</title>
        <authorList>
            <person name="Kim M.K."/>
            <person name="Srinivasan S."/>
            <person name="Lee J.-J."/>
        </authorList>
    </citation>
    <scope>NUCLEOTIDE SEQUENCE [LARGE SCALE GENOMIC DNA]</scope>
    <source>
        <strain evidence="6 7">DY6</strain>
    </source>
</reference>
<dbReference type="Pfam" id="PF09339">
    <property type="entry name" value="HTH_IclR"/>
    <property type="match status" value="1"/>
</dbReference>
<dbReference type="InterPro" id="IPR014757">
    <property type="entry name" value="Tscrpt_reg_IclR_C"/>
</dbReference>
<dbReference type="OrthoDB" id="9791752at2"/>
<dbReference type="Gene3D" id="1.10.10.10">
    <property type="entry name" value="Winged helix-like DNA-binding domain superfamily/Winged helix DNA-binding domain"/>
    <property type="match status" value="1"/>
</dbReference>
<accession>A0A172TFI7</accession>
<dbReference type="PATRIC" id="fig|1178515.4.peg.1085"/>
<evidence type="ECO:0000256" key="3">
    <source>
        <dbReference type="ARBA" id="ARBA00023163"/>
    </source>
</evidence>
<dbReference type="InterPro" id="IPR005471">
    <property type="entry name" value="Tscrpt_reg_IclR_N"/>
</dbReference>
<keyword evidence="2" id="KW-0238">DNA-binding</keyword>
<keyword evidence="3" id="KW-0804">Transcription</keyword>
<feature type="domain" description="HTH iclR-type" evidence="4">
    <location>
        <begin position="15"/>
        <end position="76"/>
    </location>
</feature>
<dbReference type="GO" id="GO:0003677">
    <property type="term" value="F:DNA binding"/>
    <property type="evidence" value="ECO:0007669"/>
    <property type="project" value="UniProtKB-KW"/>
</dbReference>
<dbReference type="PANTHER" id="PTHR30136">
    <property type="entry name" value="HELIX-TURN-HELIX TRANSCRIPTIONAL REGULATOR, ICLR FAMILY"/>
    <property type="match status" value="1"/>
</dbReference>
<name>A0A172TFI7_9BACL</name>
<evidence type="ECO:0000313" key="6">
    <source>
        <dbReference type="EMBL" id="ANE45818.1"/>
    </source>
</evidence>
<dbReference type="EMBL" id="CP011388">
    <property type="protein sequence ID" value="ANE45818.1"/>
    <property type="molecule type" value="Genomic_DNA"/>
</dbReference>
<dbReference type="GO" id="GO:0003700">
    <property type="term" value="F:DNA-binding transcription factor activity"/>
    <property type="evidence" value="ECO:0007669"/>
    <property type="project" value="TreeGrafter"/>
</dbReference>
<dbReference type="Gene3D" id="3.30.450.40">
    <property type="match status" value="1"/>
</dbReference>
<dbReference type="SUPFAM" id="SSF46785">
    <property type="entry name" value="Winged helix' DNA-binding domain"/>
    <property type="match status" value="1"/>
</dbReference>
<evidence type="ECO:0008006" key="8">
    <source>
        <dbReference type="Google" id="ProtNLM"/>
    </source>
</evidence>
<protein>
    <recommendedName>
        <fullName evidence="8">IclR family transcriptional regulator</fullName>
    </recommendedName>
</protein>
<dbReference type="GO" id="GO:0045892">
    <property type="term" value="P:negative regulation of DNA-templated transcription"/>
    <property type="evidence" value="ECO:0007669"/>
    <property type="project" value="TreeGrafter"/>
</dbReference>
<evidence type="ECO:0000256" key="1">
    <source>
        <dbReference type="ARBA" id="ARBA00023015"/>
    </source>
</evidence>
<dbReference type="KEGG" id="pswu:SY83_05345"/>
<dbReference type="AlphaFoldDB" id="A0A172TFI7"/>
<dbReference type="InterPro" id="IPR050707">
    <property type="entry name" value="HTH_MetabolicPath_Reg"/>
</dbReference>
<dbReference type="PROSITE" id="PS51078">
    <property type="entry name" value="ICLR_ED"/>
    <property type="match status" value="1"/>
</dbReference>
<organism evidence="6 7">
    <name type="scientific">Paenibacillus swuensis</name>
    <dbReference type="NCBI Taxonomy" id="1178515"/>
    <lineage>
        <taxon>Bacteria</taxon>
        <taxon>Bacillati</taxon>
        <taxon>Bacillota</taxon>
        <taxon>Bacilli</taxon>
        <taxon>Bacillales</taxon>
        <taxon>Paenibacillaceae</taxon>
        <taxon>Paenibacillus</taxon>
    </lineage>
</organism>
<keyword evidence="7" id="KW-1185">Reference proteome</keyword>